<dbReference type="RefSeq" id="WP_013556539.1">
    <property type="nucleotide sequence ID" value="NC_014958.1"/>
</dbReference>
<dbReference type="AlphaFoldDB" id="E8U7J5"/>
<evidence type="ECO:0000256" key="1">
    <source>
        <dbReference type="ARBA" id="ARBA00022670"/>
    </source>
</evidence>
<dbReference type="InterPro" id="IPR051929">
    <property type="entry name" value="VirAsm_ModProt"/>
</dbReference>
<reference evidence="7 8" key="1">
    <citation type="journal article" date="2011" name="Stand. Genomic Sci.">
        <title>Complete genome sequence of Deinococcus maricopensis type strain (LB-34).</title>
        <authorList>
            <person name="Pukall R."/>
            <person name="Zeytun A."/>
            <person name="Lucas S."/>
            <person name="Lapidus A."/>
            <person name="Hammon N."/>
            <person name="Deshpande S."/>
            <person name="Nolan M."/>
            <person name="Cheng J.F."/>
            <person name="Pitluck S."/>
            <person name="Liolios K."/>
            <person name="Pagani I."/>
            <person name="Mikhailova N."/>
            <person name="Ivanova N."/>
            <person name="Mavromatis K."/>
            <person name="Pati A."/>
            <person name="Tapia R."/>
            <person name="Han C."/>
            <person name="Goodwin L."/>
            <person name="Chen A."/>
            <person name="Palaniappan K."/>
            <person name="Land M."/>
            <person name="Hauser L."/>
            <person name="Chang Y.J."/>
            <person name="Jeffries C.D."/>
            <person name="Brambilla E.M."/>
            <person name="Rohde M."/>
            <person name="Goker M."/>
            <person name="Detter J.C."/>
            <person name="Woyke T."/>
            <person name="Bristow J."/>
            <person name="Eisen J.A."/>
            <person name="Markowitz V."/>
            <person name="Hugenholtz P."/>
            <person name="Kyrpides N.C."/>
            <person name="Klenk H.P."/>
        </authorList>
    </citation>
    <scope>NUCLEOTIDE SEQUENCE [LARGE SCALE GENOMIC DNA]</scope>
    <source>
        <strain evidence="8">DSM 21211 / LMG 22137 / NRRL B-23946 / LB-34</strain>
    </source>
</reference>
<dbReference type="InterPro" id="IPR037518">
    <property type="entry name" value="MPN"/>
</dbReference>
<evidence type="ECO:0000259" key="6">
    <source>
        <dbReference type="PROSITE" id="PS50249"/>
    </source>
</evidence>
<gene>
    <name evidence="7" type="ordered locus">Deima_1384</name>
</gene>
<dbReference type="GO" id="GO:0006508">
    <property type="term" value="P:proteolysis"/>
    <property type="evidence" value="ECO:0007669"/>
    <property type="project" value="UniProtKB-KW"/>
</dbReference>
<dbReference type="PANTHER" id="PTHR34858">
    <property type="entry name" value="CYSO-CYSTEINE PEPTIDASE"/>
    <property type="match status" value="1"/>
</dbReference>
<keyword evidence="4" id="KW-0862">Zinc</keyword>
<dbReference type="GO" id="GO:0008270">
    <property type="term" value="F:zinc ion binding"/>
    <property type="evidence" value="ECO:0007669"/>
    <property type="project" value="TreeGrafter"/>
</dbReference>
<organism evidence="7 8">
    <name type="scientific">Deinococcus maricopensis (strain DSM 21211 / LMG 22137 / NRRL B-23946 / LB-34)</name>
    <dbReference type="NCBI Taxonomy" id="709986"/>
    <lineage>
        <taxon>Bacteria</taxon>
        <taxon>Thermotogati</taxon>
        <taxon>Deinococcota</taxon>
        <taxon>Deinococci</taxon>
        <taxon>Deinococcales</taxon>
        <taxon>Deinococcaceae</taxon>
        <taxon>Deinococcus</taxon>
    </lineage>
</organism>
<feature type="domain" description="MPN" evidence="6">
    <location>
        <begin position="1"/>
        <end position="130"/>
    </location>
</feature>
<evidence type="ECO:0000256" key="5">
    <source>
        <dbReference type="ARBA" id="ARBA00023049"/>
    </source>
</evidence>
<dbReference type="eggNOG" id="COG1310">
    <property type="taxonomic scope" value="Bacteria"/>
</dbReference>
<keyword evidence="5" id="KW-0482">Metalloprotease</keyword>
<keyword evidence="1" id="KW-0645">Protease</keyword>
<keyword evidence="2" id="KW-0479">Metal-binding</keyword>
<dbReference type="InterPro" id="IPR000555">
    <property type="entry name" value="JAMM/MPN+_dom"/>
</dbReference>
<evidence type="ECO:0000313" key="7">
    <source>
        <dbReference type="EMBL" id="ADV67034.1"/>
    </source>
</evidence>
<dbReference type="CDD" id="cd08070">
    <property type="entry name" value="MPN_like"/>
    <property type="match status" value="1"/>
</dbReference>
<dbReference type="Gene3D" id="3.40.140.10">
    <property type="entry name" value="Cytidine Deaminase, domain 2"/>
    <property type="match status" value="1"/>
</dbReference>
<evidence type="ECO:0000313" key="8">
    <source>
        <dbReference type="Proteomes" id="UP000008635"/>
    </source>
</evidence>
<dbReference type="HOGENOM" id="CLU_116765_2_0_0"/>
<dbReference type="FunFam" id="3.40.140.10:FF:000085">
    <property type="entry name" value="Mov34/MPN/PAD-1 family protein"/>
    <property type="match status" value="1"/>
</dbReference>
<dbReference type="SUPFAM" id="SSF102712">
    <property type="entry name" value="JAB1/MPN domain"/>
    <property type="match status" value="1"/>
</dbReference>
<dbReference type="OrthoDB" id="9802958at2"/>
<reference evidence="8" key="2">
    <citation type="submission" date="2011-01" db="EMBL/GenBank/DDBJ databases">
        <title>The complete genome of Deinococcus maricopensis DSM 21211.</title>
        <authorList>
            <consortium name="US DOE Joint Genome Institute (JGI-PGF)"/>
            <person name="Lucas S."/>
            <person name="Copeland A."/>
            <person name="Lapidus A."/>
            <person name="Goodwin L."/>
            <person name="Pitluck S."/>
            <person name="Kyrpides N."/>
            <person name="Mavromatis K."/>
            <person name="Pagani I."/>
            <person name="Ivanova N."/>
            <person name="Ovchinnikova G."/>
            <person name="Zeytun A."/>
            <person name="Detter J.C."/>
            <person name="Han C."/>
            <person name="Land M."/>
            <person name="Hauser L."/>
            <person name="Markowitz V."/>
            <person name="Cheng J.-F."/>
            <person name="Hugenholtz P."/>
            <person name="Woyke T."/>
            <person name="Wu D."/>
            <person name="Pukall R."/>
            <person name="Gehrich-Schroeter G."/>
            <person name="Brambilla E."/>
            <person name="Klenk H.-P."/>
            <person name="Eisen J.A."/>
        </authorList>
    </citation>
    <scope>NUCLEOTIDE SEQUENCE [LARGE SCALE GENOMIC DNA]</scope>
    <source>
        <strain evidence="8">DSM 21211 / LMG 22137 / NRRL B-23946 / LB-34</strain>
    </source>
</reference>
<evidence type="ECO:0000256" key="3">
    <source>
        <dbReference type="ARBA" id="ARBA00022801"/>
    </source>
</evidence>
<dbReference type="SMART" id="SM00232">
    <property type="entry name" value="JAB_MPN"/>
    <property type="match status" value="1"/>
</dbReference>
<sequence length="130" mass="14229">MHLPAPLRARLIAHARAEVPCECVGLLGGHDRPGVGSDVRAMYPLRNAAPDPQRTYIADPGHVLRALKAMRAEGLDLVGIYHSHPRGPAVPSRTDVQLAAYGVPYLIVDVQREDVRAYRLPELTEEPLLS</sequence>
<dbReference type="STRING" id="709986.Deima_1384"/>
<keyword evidence="3" id="KW-0378">Hydrolase</keyword>
<accession>E8U7J5</accession>
<dbReference type="Pfam" id="PF14464">
    <property type="entry name" value="Prok-JAB"/>
    <property type="match status" value="1"/>
</dbReference>
<dbReference type="GO" id="GO:0008235">
    <property type="term" value="F:metalloexopeptidase activity"/>
    <property type="evidence" value="ECO:0007669"/>
    <property type="project" value="TreeGrafter"/>
</dbReference>
<evidence type="ECO:0000256" key="4">
    <source>
        <dbReference type="ARBA" id="ARBA00022833"/>
    </source>
</evidence>
<dbReference type="InterPro" id="IPR028090">
    <property type="entry name" value="JAB_dom_prok"/>
</dbReference>
<dbReference type="PANTHER" id="PTHR34858:SF1">
    <property type="entry name" value="CYSO-CYSTEINE PEPTIDASE"/>
    <property type="match status" value="1"/>
</dbReference>
<dbReference type="Proteomes" id="UP000008635">
    <property type="component" value="Chromosome"/>
</dbReference>
<evidence type="ECO:0000256" key="2">
    <source>
        <dbReference type="ARBA" id="ARBA00022723"/>
    </source>
</evidence>
<name>E8U7J5_DEIML</name>
<dbReference type="KEGG" id="dmr:Deima_1384"/>
<dbReference type="EMBL" id="CP002454">
    <property type="protein sequence ID" value="ADV67034.1"/>
    <property type="molecule type" value="Genomic_DNA"/>
</dbReference>
<keyword evidence="8" id="KW-1185">Reference proteome</keyword>
<dbReference type="PROSITE" id="PS50249">
    <property type="entry name" value="MPN"/>
    <property type="match status" value="1"/>
</dbReference>
<proteinExistence type="predicted"/>
<protein>
    <submittedName>
        <fullName evidence="7">Mov34/MPN/PAD-1 family protein</fullName>
    </submittedName>
</protein>